<keyword evidence="1" id="KW-0812">Transmembrane</keyword>
<accession>A0A4Y7U322</accession>
<dbReference type="Proteomes" id="UP000298340">
    <property type="component" value="Unassembled WGS sequence"/>
</dbReference>
<organism evidence="2 3">
    <name type="scientific">Flavobacterium circumlabens</name>
    <dbReference type="NCBI Taxonomy" id="2133765"/>
    <lineage>
        <taxon>Bacteria</taxon>
        <taxon>Pseudomonadati</taxon>
        <taxon>Bacteroidota</taxon>
        <taxon>Flavobacteriia</taxon>
        <taxon>Flavobacteriales</taxon>
        <taxon>Flavobacteriaceae</taxon>
        <taxon>Flavobacterium</taxon>
    </lineage>
</organism>
<evidence type="ECO:0000313" key="2">
    <source>
        <dbReference type="EMBL" id="TEB40448.1"/>
    </source>
</evidence>
<comment type="caution">
    <text evidence="2">The sequence shown here is derived from an EMBL/GenBank/DDBJ whole genome shotgun (WGS) entry which is preliminary data.</text>
</comment>
<sequence length="97" mass="11301">SFRQTWAFAIGKLLTDPVWWFYLFWLPDFLMKQYKLSATEIIWPCALVYMIGSIGSIGGGWLPLQLINNNWPAYKARKTSMLLYAFAVLPVLFSQYL</sequence>
<keyword evidence="1" id="KW-0472">Membrane</keyword>
<feature type="non-terminal residue" evidence="2">
    <location>
        <position position="97"/>
    </location>
</feature>
<dbReference type="AlphaFoldDB" id="A0A4Y7U322"/>
<feature type="non-terminal residue" evidence="2">
    <location>
        <position position="1"/>
    </location>
</feature>
<proteinExistence type="predicted"/>
<dbReference type="SUPFAM" id="SSF103473">
    <property type="entry name" value="MFS general substrate transporter"/>
    <property type="match status" value="1"/>
</dbReference>
<evidence type="ECO:0000313" key="3">
    <source>
        <dbReference type="Proteomes" id="UP000298340"/>
    </source>
</evidence>
<protein>
    <submittedName>
        <fullName evidence="2">MFS transporter</fullName>
    </submittedName>
</protein>
<feature type="transmembrane region" description="Helical" evidence="1">
    <location>
        <begin position="46"/>
        <end position="67"/>
    </location>
</feature>
<name>A0A4Y7U322_9FLAO</name>
<dbReference type="InterPro" id="IPR036259">
    <property type="entry name" value="MFS_trans_sf"/>
</dbReference>
<feature type="transmembrane region" description="Helical" evidence="1">
    <location>
        <begin position="7"/>
        <end position="26"/>
    </location>
</feature>
<keyword evidence="1" id="KW-1133">Transmembrane helix</keyword>
<feature type="transmembrane region" description="Helical" evidence="1">
    <location>
        <begin position="79"/>
        <end position="96"/>
    </location>
</feature>
<dbReference type="Gene3D" id="1.20.1250.20">
    <property type="entry name" value="MFS general substrate transporter like domains"/>
    <property type="match status" value="1"/>
</dbReference>
<gene>
    <name evidence="2" type="ORF">D0809_30555</name>
</gene>
<reference evidence="2 3" key="1">
    <citation type="journal article" date="2018" name="Syst. Appl. Microbiol.">
        <title>Flavobacterium circumlabens sp. nov. and Flavobacterium cupreum sp. nov., two psychrotrophic species isolated from Antarctic environmental samples.</title>
        <authorList>
            <person name="Kralova S."/>
            <person name="Busse H.J."/>
            <person name="Svec P."/>
            <person name="Maslanova I."/>
            <person name="Stankova E."/>
            <person name="Bartak M."/>
            <person name="Sedlacek I."/>
        </authorList>
    </citation>
    <scope>NUCLEOTIDE SEQUENCE [LARGE SCALE GENOMIC DNA]</scope>
    <source>
        <strain evidence="2 3">CCM 8828</strain>
    </source>
</reference>
<evidence type="ECO:0000256" key="1">
    <source>
        <dbReference type="SAM" id="Phobius"/>
    </source>
</evidence>
<dbReference type="EMBL" id="QWDN01001295">
    <property type="protein sequence ID" value="TEB40448.1"/>
    <property type="molecule type" value="Genomic_DNA"/>
</dbReference>